<feature type="domain" description="Glycosyltransferase 2-like" evidence="1">
    <location>
        <begin position="4"/>
        <end position="186"/>
    </location>
</feature>
<proteinExistence type="predicted"/>
<protein>
    <recommendedName>
        <fullName evidence="1">Glycosyltransferase 2-like domain-containing protein</fullName>
    </recommendedName>
</protein>
<comment type="caution">
    <text evidence="2">The sequence shown here is derived from an EMBL/GenBank/DDBJ whole genome shotgun (WGS) entry which is preliminary data.</text>
</comment>
<evidence type="ECO:0000259" key="1">
    <source>
        <dbReference type="Pfam" id="PF00535"/>
    </source>
</evidence>
<dbReference type="EMBL" id="MHCL01000007">
    <property type="protein sequence ID" value="OGY22004.1"/>
    <property type="molecule type" value="Genomic_DNA"/>
</dbReference>
<dbReference type="InterPro" id="IPR001173">
    <property type="entry name" value="Glyco_trans_2-like"/>
</dbReference>
<dbReference type="CDD" id="cd04186">
    <property type="entry name" value="GT_2_like_c"/>
    <property type="match status" value="1"/>
</dbReference>
<dbReference type="SUPFAM" id="SSF53448">
    <property type="entry name" value="Nucleotide-diphospho-sugar transferases"/>
    <property type="match status" value="1"/>
</dbReference>
<accession>A0A1G1W338</accession>
<evidence type="ECO:0000313" key="3">
    <source>
        <dbReference type="Proteomes" id="UP000176723"/>
    </source>
</evidence>
<dbReference type="Pfam" id="PF00535">
    <property type="entry name" value="Glycos_transf_2"/>
    <property type="match status" value="1"/>
</dbReference>
<sequence length="295" mass="33245">MLLSTIIVSFNTKDLLKKTIDSIPKKADWEIIVVDNASRDGSPEMVSSEYPSVRLIKNKENVGFAKANNQGIKMSSGRYTLLLNSDTIVKAKALEILVKFMDENTDVGIASGQLLNPDGTIQPQGGYLPRLTNITFWMLFIDDIPLVGKYLWPYHINDRAFYTKTRKIGWVGGTAMMVRRKVVEAIGDLDEEIFMYAEDVEYCLRVKKAGWRISIAPDAEIIHYGQQSSGGTPKTAWLGEFSGLKYIFKKHKPAWEYPLVRVLLKTGAILRMFVFGILLGRRAAYEAYKEAFSVA</sequence>
<dbReference type="InterPro" id="IPR029044">
    <property type="entry name" value="Nucleotide-diphossugar_trans"/>
</dbReference>
<dbReference type="Gene3D" id="3.90.550.10">
    <property type="entry name" value="Spore Coat Polysaccharide Biosynthesis Protein SpsA, Chain A"/>
    <property type="match status" value="1"/>
</dbReference>
<dbReference type="STRING" id="1797593.A3A65_03100"/>
<organism evidence="2 3">
    <name type="scientific">Candidatus Chisholmbacteria bacterium RIFCSPLOWO2_01_FULL_49_14</name>
    <dbReference type="NCBI Taxonomy" id="1797593"/>
    <lineage>
        <taxon>Bacteria</taxon>
        <taxon>Candidatus Chisholmiibacteriota</taxon>
    </lineage>
</organism>
<reference evidence="2 3" key="1">
    <citation type="journal article" date="2016" name="Nat. Commun.">
        <title>Thousands of microbial genomes shed light on interconnected biogeochemical processes in an aquifer system.</title>
        <authorList>
            <person name="Anantharaman K."/>
            <person name="Brown C.T."/>
            <person name="Hug L.A."/>
            <person name="Sharon I."/>
            <person name="Castelle C.J."/>
            <person name="Probst A.J."/>
            <person name="Thomas B.C."/>
            <person name="Singh A."/>
            <person name="Wilkins M.J."/>
            <person name="Karaoz U."/>
            <person name="Brodie E.L."/>
            <person name="Williams K.H."/>
            <person name="Hubbard S.S."/>
            <person name="Banfield J.F."/>
        </authorList>
    </citation>
    <scope>NUCLEOTIDE SEQUENCE [LARGE SCALE GENOMIC DNA]</scope>
</reference>
<dbReference type="PANTHER" id="PTHR43179">
    <property type="entry name" value="RHAMNOSYLTRANSFERASE WBBL"/>
    <property type="match status" value="1"/>
</dbReference>
<dbReference type="PANTHER" id="PTHR43179:SF7">
    <property type="entry name" value="RHAMNOSYLTRANSFERASE WBBL"/>
    <property type="match status" value="1"/>
</dbReference>
<evidence type="ECO:0000313" key="2">
    <source>
        <dbReference type="EMBL" id="OGY22004.1"/>
    </source>
</evidence>
<gene>
    <name evidence="2" type="ORF">A3A65_03100</name>
</gene>
<dbReference type="Proteomes" id="UP000176723">
    <property type="component" value="Unassembled WGS sequence"/>
</dbReference>
<dbReference type="AlphaFoldDB" id="A0A1G1W338"/>
<name>A0A1G1W338_9BACT</name>